<feature type="active site" description="Tele-phosphohistidine intermediate" evidence="1">
    <location>
        <position position="26"/>
    </location>
</feature>
<proteinExistence type="predicted"/>
<dbReference type="InterPro" id="IPR013078">
    <property type="entry name" value="His_Pase_superF_clade-1"/>
</dbReference>
<dbReference type="GO" id="GO:0016791">
    <property type="term" value="F:phosphatase activity"/>
    <property type="evidence" value="ECO:0007669"/>
    <property type="project" value="TreeGrafter"/>
</dbReference>
<dbReference type="EMBL" id="CAMXCS010000002">
    <property type="protein sequence ID" value="CAI3943136.1"/>
    <property type="molecule type" value="Genomic_DNA"/>
</dbReference>
<dbReference type="SMART" id="SM00855">
    <property type="entry name" value="PGAM"/>
    <property type="match status" value="1"/>
</dbReference>
<organism evidence="4 6">
    <name type="scientific">Commensalibacter communis</name>
    <dbReference type="NCBI Taxonomy" id="2972786"/>
    <lineage>
        <taxon>Bacteria</taxon>
        <taxon>Pseudomonadati</taxon>
        <taxon>Pseudomonadota</taxon>
        <taxon>Alphaproteobacteria</taxon>
        <taxon>Acetobacterales</taxon>
        <taxon>Acetobacteraceae</taxon>
    </lineage>
</organism>
<protein>
    <submittedName>
        <fullName evidence="4 5">Broad specificity phosphatase PhoE (PhoE)</fullName>
    </submittedName>
</protein>
<evidence type="ECO:0000256" key="2">
    <source>
        <dbReference type="PIRSR" id="PIRSR613078-2"/>
    </source>
</evidence>
<dbReference type="PANTHER" id="PTHR48100:SF1">
    <property type="entry name" value="HISTIDINE PHOSPHATASE FAMILY PROTEIN-RELATED"/>
    <property type="match status" value="1"/>
</dbReference>
<feature type="active site" description="Proton donor/acceptor" evidence="1">
    <location>
        <position position="103"/>
    </location>
</feature>
<dbReference type="InterPro" id="IPR029033">
    <property type="entry name" value="His_PPase_superfam"/>
</dbReference>
<dbReference type="GO" id="GO:0005737">
    <property type="term" value="C:cytoplasm"/>
    <property type="evidence" value="ECO:0007669"/>
    <property type="project" value="TreeGrafter"/>
</dbReference>
<sequence>MTKNTYQFLDNPTLLQNTTRFWFVRHAIVNQKDREYLYGTMDVLLCPDHIKQQLHIYQHLANRLPQSTSWFTTSLSRTQDTAKLIQNAGYGQCPIQIDDSFIEQHLGDWQGKAHGVANQYYQYPPHPFWPFCAKEIPPNGETMYDVTKRVGKRLEQLTQTHQGQDVIIISHGGAIRAAIAHSLKIPVDSALSLSIVNLSLTVLENNQNHWRGLTINEYPMF</sequence>
<gene>
    <name evidence="5" type="ORF">R53529_LOCUS1239</name>
    <name evidence="4" type="ORF">R53530_LOCUS1195</name>
</gene>
<dbReference type="EMBL" id="CAMXCM010000002">
    <property type="protein sequence ID" value="CAI3940351.1"/>
    <property type="molecule type" value="Genomic_DNA"/>
</dbReference>
<dbReference type="Pfam" id="PF00300">
    <property type="entry name" value="His_Phos_1"/>
    <property type="match status" value="1"/>
</dbReference>
<dbReference type="Gene3D" id="3.40.50.1240">
    <property type="entry name" value="Phosphoglycerate mutase-like"/>
    <property type="match status" value="1"/>
</dbReference>
<evidence type="ECO:0000256" key="1">
    <source>
        <dbReference type="PIRSR" id="PIRSR613078-1"/>
    </source>
</evidence>
<dbReference type="AlphaFoldDB" id="A0A9W4TP82"/>
<dbReference type="PANTHER" id="PTHR48100">
    <property type="entry name" value="BROAD-SPECIFICITY PHOSPHATASE YOR283W-RELATED"/>
    <property type="match status" value="1"/>
</dbReference>
<feature type="site" description="Transition state stabilizer" evidence="3">
    <location>
        <position position="171"/>
    </location>
</feature>
<evidence type="ECO:0000313" key="4">
    <source>
        <dbReference type="EMBL" id="CAI3940351.1"/>
    </source>
</evidence>
<reference evidence="4" key="1">
    <citation type="submission" date="2022-10" db="EMBL/GenBank/DDBJ databases">
        <authorList>
            <person name="Botero Cardona J."/>
        </authorList>
    </citation>
    <scope>NUCLEOTIDE SEQUENCE</scope>
    <source>
        <strain evidence="4">LMG 31819</strain>
        <strain evidence="5">R-53529</strain>
    </source>
</reference>
<dbReference type="RefSeq" id="WP_271789672.1">
    <property type="nucleotide sequence ID" value="NZ_CAMXCJ010000003.1"/>
</dbReference>
<evidence type="ECO:0000313" key="7">
    <source>
        <dbReference type="Proteomes" id="UP001154259"/>
    </source>
</evidence>
<dbReference type="SUPFAM" id="SSF53254">
    <property type="entry name" value="Phosphoglycerate mutase-like"/>
    <property type="match status" value="1"/>
</dbReference>
<name>A0A9W4TP82_9PROT</name>
<evidence type="ECO:0000256" key="3">
    <source>
        <dbReference type="PIRSR" id="PIRSR613078-3"/>
    </source>
</evidence>
<dbReference type="CDD" id="cd07067">
    <property type="entry name" value="HP_PGM_like"/>
    <property type="match status" value="1"/>
</dbReference>
<comment type="caution">
    <text evidence="4">The sequence shown here is derived from an EMBL/GenBank/DDBJ whole genome shotgun (WGS) entry which is preliminary data.</text>
</comment>
<keyword evidence="7" id="KW-1185">Reference proteome</keyword>
<dbReference type="InterPro" id="IPR050275">
    <property type="entry name" value="PGM_Phosphatase"/>
</dbReference>
<evidence type="ECO:0000313" key="5">
    <source>
        <dbReference type="EMBL" id="CAI3943136.1"/>
    </source>
</evidence>
<dbReference type="Proteomes" id="UP001154255">
    <property type="component" value="Unassembled WGS sequence"/>
</dbReference>
<evidence type="ECO:0000313" key="6">
    <source>
        <dbReference type="Proteomes" id="UP001154255"/>
    </source>
</evidence>
<feature type="binding site" evidence="2">
    <location>
        <position position="77"/>
    </location>
    <ligand>
        <name>substrate</name>
    </ligand>
</feature>
<dbReference type="Proteomes" id="UP001154259">
    <property type="component" value="Unassembled WGS sequence"/>
</dbReference>
<accession>A0A9W4TP82</accession>